<dbReference type="Proteomes" id="UP000199086">
    <property type="component" value="Unassembled WGS sequence"/>
</dbReference>
<dbReference type="PANTHER" id="PTHR43591">
    <property type="entry name" value="METHYLTRANSFERASE"/>
    <property type="match status" value="1"/>
</dbReference>
<sequence length="259" mass="28802">MFSGRETVDWHEYLAQFHREHVGAIEELLQRIESGGRTPYAWLSRAVSESSRTVLDLACGTGAVARELARPGRTVIGVDMSAHELAEARRRSPEGTFLRADARHLPLRDASMQAVVSSFGFAVVRPMPQLAKEVDRVLAPGGVVAIISPSWQSLRLHDIPAISKFLSVLHDTPHFPRRAPSPGLPHLFAAHGIRKVEDARERYTYTVRNREDAERLLEAIYLPGVAASRISAAIDSLTQSAHRRPVRITVPMRRFVGIK</sequence>
<dbReference type="InterPro" id="IPR029063">
    <property type="entry name" value="SAM-dependent_MTases_sf"/>
</dbReference>
<dbReference type="STRING" id="1577474.GA0111570_102125"/>
<keyword evidence="2" id="KW-0808">Transferase</keyword>
<keyword evidence="3" id="KW-1185">Reference proteome</keyword>
<name>A0A1G6GGN1_9ACTN</name>
<dbReference type="Pfam" id="PF08241">
    <property type="entry name" value="Methyltransf_11"/>
    <property type="match status" value="1"/>
</dbReference>
<feature type="domain" description="Methyltransferase type 11" evidence="1">
    <location>
        <begin position="55"/>
        <end position="146"/>
    </location>
</feature>
<evidence type="ECO:0000313" key="2">
    <source>
        <dbReference type="EMBL" id="SDB80336.1"/>
    </source>
</evidence>
<dbReference type="InterPro" id="IPR013216">
    <property type="entry name" value="Methyltransf_11"/>
</dbReference>
<proteinExistence type="predicted"/>
<evidence type="ECO:0000259" key="1">
    <source>
        <dbReference type="Pfam" id="PF08241"/>
    </source>
</evidence>
<dbReference type="Gene3D" id="3.40.50.150">
    <property type="entry name" value="Vaccinia Virus protein VP39"/>
    <property type="match status" value="1"/>
</dbReference>
<protein>
    <submittedName>
        <fullName evidence="2">Methyltransferase domain-containing protein</fullName>
    </submittedName>
</protein>
<dbReference type="AlphaFoldDB" id="A0A1G6GGN1"/>
<dbReference type="EMBL" id="FMYF01000002">
    <property type="protein sequence ID" value="SDB80336.1"/>
    <property type="molecule type" value="Genomic_DNA"/>
</dbReference>
<dbReference type="GO" id="GO:0032259">
    <property type="term" value="P:methylation"/>
    <property type="evidence" value="ECO:0007669"/>
    <property type="project" value="UniProtKB-KW"/>
</dbReference>
<dbReference type="GO" id="GO:0008757">
    <property type="term" value="F:S-adenosylmethionine-dependent methyltransferase activity"/>
    <property type="evidence" value="ECO:0007669"/>
    <property type="project" value="InterPro"/>
</dbReference>
<dbReference type="SUPFAM" id="SSF53335">
    <property type="entry name" value="S-adenosyl-L-methionine-dependent methyltransferases"/>
    <property type="match status" value="1"/>
</dbReference>
<accession>A0A1G6GGN1</accession>
<evidence type="ECO:0000313" key="3">
    <source>
        <dbReference type="Proteomes" id="UP000199086"/>
    </source>
</evidence>
<keyword evidence="2" id="KW-0489">Methyltransferase</keyword>
<dbReference type="CDD" id="cd02440">
    <property type="entry name" value="AdoMet_MTases"/>
    <property type="match status" value="1"/>
</dbReference>
<organism evidence="2 3">
    <name type="scientific">Raineyella antarctica</name>
    <dbReference type="NCBI Taxonomy" id="1577474"/>
    <lineage>
        <taxon>Bacteria</taxon>
        <taxon>Bacillati</taxon>
        <taxon>Actinomycetota</taxon>
        <taxon>Actinomycetes</taxon>
        <taxon>Propionibacteriales</taxon>
        <taxon>Propionibacteriaceae</taxon>
        <taxon>Raineyella</taxon>
    </lineage>
</organism>
<gene>
    <name evidence="2" type="ORF">GA0111570_102125</name>
</gene>
<reference evidence="2 3" key="1">
    <citation type="submission" date="2016-06" db="EMBL/GenBank/DDBJ databases">
        <authorList>
            <person name="Olsen C.W."/>
            <person name="Carey S."/>
            <person name="Hinshaw L."/>
            <person name="Karasin A.I."/>
        </authorList>
    </citation>
    <scope>NUCLEOTIDE SEQUENCE [LARGE SCALE GENOMIC DNA]</scope>
    <source>
        <strain evidence="2 3">LZ-22</strain>
    </source>
</reference>